<reference evidence="3 4" key="1">
    <citation type="submission" date="2024-02" db="EMBL/GenBank/DDBJ databases">
        <title>Discinaceae phylogenomics.</title>
        <authorList>
            <person name="Dirks A.C."/>
            <person name="James T.Y."/>
        </authorList>
    </citation>
    <scope>NUCLEOTIDE SEQUENCE [LARGE SCALE GENOMIC DNA]</scope>
    <source>
        <strain evidence="3 4">ACD0624</strain>
    </source>
</reference>
<dbReference type="InterPro" id="IPR001853">
    <property type="entry name" value="DSBA-like_thioredoxin_dom"/>
</dbReference>
<dbReference type="Gene3D" id="3.40.30.10">
    <property type="entry name" value="Glutaredoxin"/>
    <property type="match status" value="1"/>
</dbReference>
<keyword evidence="4" id="KW-1185">Reference proteome</keyword>
<dbReference type="CDD" id="cd03024">
    <property type="entry name" value="DsbA_FrnE"/>
    <property type="match status" value="1"/>
</dbReference>
<dbReference type="InterPro" id="IPR036249">
    <property type="entry name" value="Thioredoxin-like_sf"/>
</dbReference>
<name>A0ABR3GNX1_9PEZI</name>
<feature type="coiled-coil region" evidence="1">
    <location>
        <begin position="19"/>
        <end position="53"/>
    </location>
</feature>
<evidence type="ECO:0000313" key="3">
    <source>
        <dbReference type="EMBL" id="KAL0637625.1"/>
    </source>
</evidence>
<dbReference type="PANTHER" id="PTHR13887">
    <property type="entry name" value="GLUTATHIONE S-TRANSFERASE KAPPA"/>
    <property type="match status" value="1"/>
</dbReference>
<evidence type="ECO:0000313" key="4">
    <source>
        <dbReference type="Proteomes" id="UP001447188"/>
    </source>
</evidence>
<dbReference type="EMBL" id="JBBBZM010000032">
    <property type="protein sequence ID" value="KAL0637625.1"/>
    <property type="molecule type" value="Genomic_DNA"/>
</dbReference>
<accession>A0ABR3GNX1</accession>
<protein>
    <recommendedName>
        <fullName evidence="2">DSBA-like thioredoxin domain-containing protein</fullName>
    </recommendedName>
</protein>
<evidence type="ECO:0000259" key="2">
    <source>
        <dbReference type="Pfam" id="PF01323"/>
    </source>
</evidence>
<organism evidence="3 4">
    <name type="scientific">Discina gigas</name>
    <dbReference type="NCBI Taxonomy" id="1032678"/>
    <lineage>
        <taxon>Eukaryota</taxon>
        <taxon>Fungi</taxon>
        <taxon>Dikarya</taxon>
        <taxon>Ascomycota</taxon>
        <taxon>Pezizomycotina</taxon>
        <taxon>Pezizomycetes</taxon>
        <taxon>Pezizales</taxon>
        <taxon>Discinaceae</taxon>
        <taxon>Discina</taxon>
    </lineage>
</organism>
<keyword evidence="1" id="KW-0175">Coiled coil</keyword>
<dbReference type="Pfam" id="PF01323">
    <property type="entry name" value="DSBA"/>
    <property type="match status" value="1"/>
</dbReference>
<evidence type="ECO:0000256" key="1">
    <source>
        <dbReference type="SAM" id="Coils"/>
    </source>
</evidence>
<feature type="domain" description="DSBA-like thioredoxin" evidence="2">
    <location>
        <begin position="94"/>
        <end position="283"/>
    </location>
</feature>
<gene>
    <name evidence="3" type="ORF">Q9L58_003349</name>
</gene>
<dbReference type="SUPFAM" id="SSF52833">
    <property type="entry name" value="Thioredoxin-like"/>
    <property type="match status" value="1"/>
</dbReference>
<proteinExistence type="predicted"/>
<dbReference type="PANTHER" id="PTHR13887:SF41">
    <property type="entry name" value="THIOREDOXIN SUPERFAMILY PROTEIN"/>
    <property type="match status" value="1"/>
</dbReference>
<dbReference type="Proteomes" id="UP001447188">
    <property type="component" value="Unassembled WGS sequence"/>
</dbReference>
<comment type="caution">
    <text evidence="3">The sequence shown here is derived from an EMBL/GenBank/DDBJ whole genome shotgun (WGS) entry which is preliminary data.</text>
</comment>
<sequence length="302" mass="33886">MPTANGSCHTLNGNSETVIVSLREKLAEREEEIELLRERMSNLEKDYLSLKQLYEIDLAARNALRESRLNFRAARLKDRMDQLEYDRVRNKYTVCPWCYVGYKKLTRAITEFSSSNPGHTFDVAWKPYYLNPDAPKVGADKAELYILKFGAQRVSVMQERLASIGESEGIHFKFGGKTGNTRDSHRIIQMALEKGLQTRTVEELFAAYFENEKDITSHDVLLEAAKKAGLDEKEVKGWLESNAGGDIVDKEVHVARVHGVTGVPNFTINGKYEISGAQDPKEFIKIFEGLAGAGATTTGITC</sequence>